<name>A0A8J8MCA2_9FIRM</name>
<dbReference type="GO" id="GO:0004412">
    <property type="term" value="F:homoserine dehydrogenase activity"/>
    <property type="evidence" value="ECO:0007669"/>
    <property type="project" value="UniProtKB-EC"/>
</dbReference>
<dbReference type="InterPro" id="IPR016204">
    <property type="entry name" value="HDH"/>
</dbReference>
<keyword evidence="8 14" id="KW-0560">Oxidoreductase</keyword>
<dbReference type="PIRSF" id="PIRSF000098">
    <property type="entry name" value="Homoser_dehydrog"/>
    <property type="match status" value="1"/>
</dbReference>
<keyword evidence="9" id="KW-0915">Sodium</keyword>
<dbReference type="Gene3D" id="3.30.360.10">
    <property type="entry name" value="Dihydrodipicolinate Reductase, domain 2"/>
    <property type="match status" value="1"/>
</dbReference>
<dbReference type="InterPro" id="IPR001342">
    <property type="entry name" value="HDH_cat"/>
</dbReference>
<dbReference type="Proteomes" id="UP000677305">
    <property type="component" value="Chromosome"/>
</dbReference>
<comment type="pathway">
    <text evidence="2 14">Amino-acid biosynthesis; L-methionine biosynthesis via de novo pathway; L-homoserine from L-aspartate: step 3/3.</text>
</comment>
<dbReference type="FunFam" id="3.30.360.10:FF:000005">
    <property type="entry name" value="Homoserine dehydrogenase"/>
    <property type="match status" value="1"/>
</dbReference>
<evidence type="ECO:0000256" key="4">
    <source>
        <dbReference type="ARBA" id="ARBA00013213"/>
    </source>
</evidence>
<evidence type="ECO:0000256" key="5">
    <source>
        <dbReference type="ARBA" id="ARBA00013376"/>
    </source>
</evidence>
<feature type="active site" description="Proton donor" evidence="12">
    <location>
        <position position="200"/>
    </location>
</feature>
<dbReference type="AlphaFoldDB" id="A0A8J8MCA2"/>
<dbReference type="UniPathway" id="UPA00051">
    <property type="reaction ID" value="UER00465"/>
</dbReference>
<dbReference type="Pfam" id="PF00742">
    <property type="entry name" value="Homoserine_dh"/>
    <property type="match status" value="1"/>
</dbReference>
<dbReference type="PANTHER" id="PTHR43331">
    <property type="entry name" value="HOMOSERINE DEHYDROGENASE"/>
    <property type="match status" value="1"/>
</dbReference>
<dbReference type="SUPFAM" id="SSF55347">
    <property type="entry name" value="Glyceraldehyde-3-phosphate dehydrogenase-like, C-terminal domain"/>
    <property type="match status" value="1"/>
</dbReference>
<dbReference type="Gene3D" id="3.30.70.260">
    <property type="match status" value="1"/>
</dbReference>
<dbReference type="RefSeq" id="WP_212690387.1">
    <property type="nucleotide sequence ID" value="NZ_CAJXUH010000021.1"/>
</dbReference>
<dbReference type="EC" id="1.1.1.3" evidence="4 14"/>
<dbReference type="NCBIfam" id="NF004976">
    <property type="entry name" value="PRK06349.1"/>
    <property type="match status" value="1"/>
</dbReference>
<evidence type="ECO:0000313" key="19">
    <source>
        <dbReference type="Proteomes" id="UP000677305"/>
    </source>
</evidence>
<keyword evidence="7 14" id="KW-0791">Threonine biosynthesis</keyword>
<evidence type="ECO:0000256" key="11">
    <source>
        <dbReference type="ARBA" id="ARBA00048841"/>
    </source>
</evidence>
<feature type="domain" description="Aspartate/homoserine dehydrogenase NAD-binding" evidence="17">
    <location>
        <begin position="8"/>
        <end position="124"/>
    </location>
</feature>
<keyword evidence="10 14" id="KW-0486">Methionine biosynthesis</keyword>
<evidence type="ECO:0000256" key="14">
    <source>
        <dbReference type="RuleBase" id="RU000579"/>
    </source>
</evidence>
<dbReference type="PANTHER" id="PTHR43331:SF1">
    <property type="entry name" value="HOMOSERINE DEHYDROGENASE"/>
    <property type="match status" value="1"/>
</dbReference>
<evidence type="ECO:0000256" key="13">
    <source>
        <dbReference type="PIRSR" id="PIRSR000098-2"/>
    </source>
</evidence>
<evidence type="ECO:0000256" key="15">
    <source>
        <dbReference type="RuleBase" id="RU004171"/>
    </source>
</evidence>
<evidence type="ECO:0000256" key="12">
    <source>
        <dbReference type="PIRSR" id="PIRSR000098-1"/>
    </source>
</evidence>
<dbReference type="KEGG" id="vgu:HYG85_15165"/>
<evidence type="ECO:0000256" key="1">
    <source>
        <dbReference type="ARBA" id="ARBA00005056"/>
    </source>
</evidence>
<organism evidence="18 19">
    <name type="scientific">Vallitalea guaymasensis</name>
    <dbReference type="NCBI Taxonomy" id="1185412"/>
    <lineage>
        <taxon>Bacteria</taxon>
        <taxon>Bacillati</taxon>
        <taxon>Bacillota</taxon>
        <taxon>Clostridia</taxon>
        <taxon>Lachnospirales</taxon>
        <taxon>Vallitaleaceae</taxon>
        <taxon>Vallitalea</taxon>
    </lineage>
</organism>
<gene>
    <name evidence="18" type="ORF">HYG85_15165</name>
</gene>
<dbReference type="InterPro" id="IPR005106">
    <property type="entry name" value="Asp/hSer_DH_NAD-bd"/>
</dbReference>
<sequence length="412" mass="45408">MVDVAILGYGTVGSGVVEVLTTNKDSINKRAGKKINLKYVLDLRDFPGSPIEDILTKNYEDILNDPSVKVIAEVMGGVEPAYTFVKKALLSGKSVVTSNKELVARHGAELLKIARDKNINFLFEASVGGGIPIIRPLNQSLTADEIYEITGILNGTTNFILSKMADEGLDFETVLKEAQDKGYAERNPEADVEGFDACRKIAILSSLAFGMQVDFEDIYTEGITKISDIDMKYAKQLGYDIKLLATSKKKDEKVYAMVSPMMIGKDHPLSNVNGVFNAIFVKGNVIGDVMFYGKGAGKLPTASAVVADIVDAVKHLERNIVSFWSTKKMELMSVDNVLSRCFIRLEPKSIDMVHNQIKEIFGDVQYVKIDDKVDEIAFITDAFKEGILKEKINDLDTKNIASKVLSVIRIDK</sequence>
<dbReference type="GO" id="GO:0050661">
    <property type="term" value="F:NADP binding"/>
    <property type="evidence" value="ECO:0007669"/>
    <property type="project" value="InterPro"/>
</dbReference>
<keyword evidence="19" id="KW-1185">Reference proteome</keyword>
<feature type="domain" description="Homoserine dehydrogenase catalytic" evidence="16">
    <location>
        <begin position="132"/>
        <end position="310"/>
    </location>
</feature>
<dbReference type="UniPathway" id="UPA00050">
    <property type="reaction ID" value="UER00063"/>
</dbReference>
<proteinExistence type="inferred from homology"/>
<comment type="similarity">
    <text evidence="3 15">Belongs to the homoserine dehydrogenase family.</text>
</comment>
<keyword evidence="6 14" id="KW-0028">Amino-acid biosynthesis</keyword>
<protein>
    <recommendedName>
        <fullName evidence="5 14">Homoserine dehydrogenase</fullName>
        <ecNumber evidence="4 14">1.1.1.3</ecNumber>
    </recommendedName>
</protein>
<dbReference type="Pfam" id="PF03447">
    <property type="entry name" value="NAD_binding_3"/>
    <property type="match status" value="1"/>
</dbReference>
<evidence type="ECO:0000259" key="17">
    <source>
        <dbReference type="Pfam" id="PF03447"/>
    </source>
</evidence>
<dbReference type="Gene3D" id="3.40.50.720">
    <property type="entry name" value="NAD(P)-binding Rossmann-like Domain"/>
    <property type="match status" value="1"/>
</dbReference>
<reference evidence="18 19" key="1">
    <citation type="submission" date="2020-07" db="EMBL/GenBank/DDBJ databases">
        <title>Vallitalea guaymasensis genome.</title>
        <authorList>
            <person name="Postec A."/>
        </authorList>
    </citation>
    <scope>NUCLEOTIDE SEQUENCE [LARGE SCALE GENOMIC DNA]</scope>
    <source>
        <strain evidence="18 19">Ra1766G1</strain>
    </source>
</reference>
<dbReference type="EMBL" id="CP058561">
    <property type="protein sequence ID" value="QUH30184.1"/>
    <property type="molecule type" value="Genomic_DNA"/>
</dbReference>
<comment type="catalytic activity">
    <reaction evidence="11">
        <text>L-homoserine + NADP(+) = L-aspartate 4-semialdehyde + NADPH + H(+)</text>
        <dbReference type="Rhea" id="RHEA:15761"/>
        <dbReference type="ChEBI" id="CHEBI:15378"/>
        <dbReference type="ChEBI" id="CHEBI:57476"/>
        <dbReference type="ChEBI" id="CHEBI:57783"/>
        <dbReference type="ChEBI" id="CHEBI:58349"/>
        <dbReference type="ChEBI" id="CHEBI:537519"/>
        <dbReference type="EC" id="1.1.1.3"/>
    </reaction>
    <physiologicalReaction direction="right-to-left" evidence="11">
        <dbReference type="Rhea" id="RHEA:15763"/>
    </physiologicalReaction>
</comment>
<evidence type="ECO:0000256" key="9">
    <source>
        <dbReference type="ARBA" id="ARBA00023053"/>
    </source>
</evidence>
<evidence type="ECO:0000256" key="10">
    <source>
        <dbReference type="ARBA" id="ARBA00023167"/>
    </source>
</evidence>
<dbReference type="InterPro" id="IPR019811">
    <property type="entry name" value="HDH_CS"/>
</dbReference>
<feature type="binding site" evidence="13">
    <location>
        <position position="185"/>
    </location>
    <ligand>
        <name>L-homoserine</name>
        <dbReference type="ChEBI" id="CHEBI:57476"/>
    </ligand>
</feature>
<feature type="binding site" evidence="13">
    <location>
        <begin position="7"/>
        <end position="14"/>
    </location>
    <ligand>
        <name>NADP(+)</name>
        <dbReference type="ChEBI" id="CHEBI:58349"/>
    </ligand>
</feature>
<dbReference type="GO" id="GO:0009088">
    <property type="term" value="P:threonine biosynthetic process"/>
    <property type="evidence" value="ECO:0007669"/>
    <property type="project" value="UniProtKB-UniPathway"/>
</dbReference>
<evidence type="ECO:0000313" key="18">
    <source>
        <dbReference type="EMBL" id="QUH30184.1"/>
    </source>
</evidence>
<dbReference type="SUPFAM" id="SSF51735">
    <property type="entry name" value="NAD(P)-binding Rossmann-fold domains"/>
    <property type="match status" value="1"/>
</dbReference>
<feature type="binding site" evidence="13">
    <location>
        <position position="100"/>
    </location>
    <ligand>
        <name>NADPH</name>
        <dbReference type="ChEBI" id="CHEBI:57783"/>
    </ligand>
</feature>
<comment type="pathway">
    <text evidence="1 14">Amino-acid biosynthesis; L-threonine biosynthesis; L-threonine from L-aspartate: step 3/5.</text>
</comment>
<dbReference type="PROSITE" id="PS01042">
    <property type="entry name" value="HOMOSER_DHGENASE"/>
    <property type="match status" value="1"/>
</dbReference>
<evidence type="ECO:0000259" key="16">
    <source>
        <dbReference type="Pfam" id="PF00742"/>
    </source>
</evidence>
<dbReference type="GO" id="GO:0009086">
    <property type="term" value="P:methionine biosynthetic process"/>
    <property type="evidence" value="ECO:0007669"/>
    <property type="project" value="UniProtKB-KW"/>
</dbReference>
<evidence type="ECO:0000256" key="2">
    <source>
        <dbReference type="ARBA" id="ARBA00005062"/>
    </source>
</evidence>
<evidence type="ECO:0000256" key="3">
    <source>
        <dbReference type="ARBA" id="ARBA00006753"/>
    </source>
</evidence>
<evidence type="ECO:0000256" key="6">
    <source>
        <dbReference type="ARBA" id="ARBA00022605"/>
    </source>
</evidence>
<accession>A0A8J8MCA2</accession>
<keyword evidence="13 14" id="KW-0521">NADP</keyword>
<dbReference type="InterPro" id="IPR036291">
    <property type="entry name" value="NAD(P)-bd_dom_sf"/>
</dbReference>
<evidence type="ECO:0000256" key="7">
    <source>
        <dbReference type="ARBA" id="ARBA00022697"/>
    </source>
</evidence>
<evidence type="ECO:0000256" key="8">
    <source>
        <dbReference type="ARBA" id="ARBA00023002"/>
    </source>
</evidence>